<protein>
    <submittedName>
        <fullName evidence="2">LPXTG-motif cell wall-anchored protein</fullName>
    </submittedName>
</protein>
<evidence type="ECO:0000256" key="1">
    <source>
        <dbReference type="SAM" id="Phobius"/>
    </source>
</evidence>
<reference evidence="2 3" key="1">
    <citation type="submission" date="2020-08" db="EMBL/GenBank/DDBJ databases">
        <title>Sequencing the genomes of 1000 actinobacteria strains.</title>
        <authorList>
            <person name="Klenk H.-P."/>
        </authorList>
    </citation>
    <scope>NUCLEOTIDE SEQUENCE [LARGE SCALE GENOMIC DNA]</scope>
    <source>
        <strain evidence="2 3">DSM 23889</strain>
    </source>
</reference>
<dbReference type="Proteomes" id="UP000552883">
    <property type="component" value="Unassembled WGS sequence"/>
</dbReference>
<evidence type="ECO:0000313" key="3">
    <source>
        <dbReference type="Proteomes" id="UP000552883"/>
    </source>
</evidence>
<feature type="transmembrane region" description="Helical" evidence="1">
    <location>
        <begin position="832"/>
        <end position="852"/>
    </location>
</feature>
<gene>
    <name evidence="2" type="ORF">BJ959_001430</name>
</gene>
<proteinExistence type="predicted"/>
<sequence length="857" mass="91857">MLRKEARRRLRRREIRTRFVAGVTAIAIGLGLAVGGTVAATANPNATLSTPVVNSGGVVTYNQNGLVCNSSLINFQKPAAIDGSNLDNDGTYTAPWGTLSWDVSERTVTWSITPGWDVDVCVKGGTYLSTIDTSTASGTSYTHTYAGLSHLGFRINAAQPTNNLTCEIATNYTGRALTNGDHINMDIVQNGQKFQVNAQIDIRQAQDPVSESGLVVRVNAPGGPYTLPLTTAQRDSGVFAFTYSTYLSDAFTVEWVQFNSTYFNQNRDQSRFLVCGDLPTEELVTPTARMVDLTCDAAGSYTLDDIEGIRWFIGSVEVQPGTYPVASAGTVVVRAEAIAPDYGLEPGAQSEFTFVFTEPDAGCAAIDVNLTLTYMEECAPDSTYTFRVRNAQSFSVPYTFTVAGNPALNGSGVAAPGDSFFDLDVPRTNPAQSYTVTLKWGDGTTILAEQTVKASGRDKVCELTVEPVVDIACATPGSYTVPTVLGVSWSIAGQPVAPGTYTVDDPSTLTLRATATSGHVLYLNGQLSTTRDFTLSFTSPEPCDLPELPVTNASIAFLEPTCDLGQQLDPANFVVEDAELARYAPELSDLEGPSYSVVFVITDDDAVFFDSSEPTPGRTVSDGGKTLTFTGTLLGPDRSEECVTVIELRDPVSYVDTCFEQSFTITRVVGIVYTVLINDETPFVVEWVGDETTRTYAVDEGDSVRVVPSPASDRYTISPEPAPFERTFAVYPFECLETSPLTTASASFTPASCDDMTNWLTLEDAEGVQWWVNGQRAEPGTWPMSTGKTVVTATPLQGFGFPVEQPTRWEFAGVDPSGECLELASTGVGQGALTAGIAGLVMLLLGAGILGYRRQRA</sequence>
<comment type="caution">
    <text evidence="2">The sequence shown here is derived from an EMBL/GenBank/DDBJ whole genome shotgun (WGS) entry which is preliminary data.</text>
</comment>
<name>A0A840X9R3_9MICO</name>
<dbReference type="EMBL" id="JACHBS010000001">
    <property type="protein sequence ID" value="MBB5617934.1"/>
    <property type="molecule type" value="Genomic_DNA"/>
</dbReference>
<evidence type="ECO:0000313" key="2">
    <source>
        <dbReference type="EMBL" id="MBB5617934.1"/>
    </source>
</evidence>
<keyword evidence="1" id="KW-0812">Transmembrane</keyword>
<dbReference type="RefSeq" id="WP_153981353.1">
    <property type="nucleotide sequence ID" value="NZ_BAAANZ010000005.1"/>
</dbReference>
<accession>A0A840X9R3</accession>
<organism evidence="2 3">
    <name type="scientific">Microcella frigidaquae</name>
    <dbReference type="NCBI Taxonomy" id="424758"/>
    <lineage>
        <taxon>Bacteria</taxon>
        <taxon>Bacillati</taxon>
        <taxon>Actinomycetota</taxon>
        <taxon>Actinomycetes</taxon>
        <taxon>Micrococcales</taxon>
        <taxon>Microbacteriaceae</taxon>
        <taxon>Microcella</taxon>
    </lineage>
</organism>
<keyword evidence="1" id="KW-0472">Membrane</keyword>
<dbReference type="OrthoDB" id="3783029at2"/>
<keyword evidence="1" id="KW-1133">Transmembrane helix</keyword>
<keyword evidence="3" id="KW-1185">Reference proteome</keyword>
<dbReference type="AlphaFoldDB" id="A0A840X9R3"/>
<dbReference type="NCBIfam" id="TIGR01167">
    <property type="entry name" value="LPXTG_anchor"/>
    <property type="match status" value="1"/>
</dbReference>